<accession>A0AAE3VFY7</accession>
<dbReference type="SUPFAM" id="SSF55729">
    <property type="entry name" value="Acyl-CoA N-acyltransferases (Nat)"/>
    <property type="match status" value="1"/>
</dbReference>
<sequence>MPVRPALAKDIETIVDVHLQAFPHFFLSSLGPEFLACYYHSVMTAPDGLLLTSFDGDSGKVTAFCAATTLSRGFHRRLVKARFVTYVLISLRLLFTRPRALLRLAYNMSKTGDTDGDRQDYAELLSIASHPHAQKRGAGTALLTELKSELARRGCGVLSLTTDAEGNEATLAFYRKNGFDITNTFVAYPKRRMFRMATRLTT</sequence>
<evidence type="ECO:0000313" key="3">
    <source>
        <dbReference type="Proteomes" id="UP001238163"/>
    </source>
</evidence>
<keyword evidence="2" id="KW-0689">Ribosomal protein</keyword>
<dbReference type="RefSeq" id="WP_307261310.1">
    <property type="nucleotide sequence ID" value="NZ_JAUSVL010000001.1"/>
</dbReference>
<evidence type="ECO:0000259" key="1">
    <source>
        <dbReference type="PROSITE" id="PS51186"/>
    </source>
</evidence>
<name>A0AAE3VFY7_9BACT</name>
<feature type="domain" description="N-acetyltransferase" evidence="1">
    <location>
        <begin position="1"/>
        <end position="201"/>
    </location>
</feature>
<evidence type="ECO:0000313" key="2">
    <source>
        <dbReference type="EMBL" id="MDQ0289867.1"/>
    </source>
</evidence>
<keyword evidence="2" id="KW-0687">Ribonucleoprotein</keyword>
<dbReference type="Gene3D" id="3.40.630.30">
    <property type="match status" value="1"/>
</dbReference>
<dbReference type="EMBL" id="JAUSVL010000001">
    <property type="protein sequence ID" value="MDQ0289867.1"/>
    <property type="molecule type" value="Genomic_DNA"/>
</dbReference>
<gene>
    <name evidence="2" type="ORF">J3R75_001974</name>
</gene>
<keyword evidence="3" id="KW-1185">Reference proteome</keyword>
<protein>
    <submittedName>
        <fullName evidence="2">Ribosomal protein S18 acetylase RimI-like enzyme</fullName>
    </submittedName>
</protein>
<comment type="caution">
    <text evidence="2">The sequence shown here is derived from an EMBL/GenBank/DDBJ whole genome shotgun (WGS) entry which is preliminary data.</text>
</comment>
<dbReference type="InterPro" id="IPR000182">
    <property type="entry name" value="GNAT_dom"/>
</dbReference>
<dbReference type="AlphaFoldDB" id="A0AAE3VFY7"/>
<dbReference type="GO" id="GO:0005840">
    <property type="term" value="C:ribosome"/>
    <property type="evidence" value="ECO:0007669"/>
    <property type="project" value="UniProtKB-KW"/>
</dbReference>
<dbReference type="PROSITE" id="PS51186">
    <property type="entry name" value="GNAT"/>
    <property type="match status" value="1"/>
</dbReference>
<dbReference type="Pfam" id="PF00583">
    <property type="entry name" value="Acetyltransf_1"/>
    <property type="match status" value="1"/>
</dbReference>
<dbReference type="GO" id="GO:0016747">
    <property type="term" value="F:acyltransferase activity, transferring groups other than amino-acyl groups"/>
    <property type="evidence" value="ECO:0007669"/>
    <property type="project" value="InterPro"/>
</dbReference>
<proteinExistence type="predicted"/>
<dbReference type="InterPro" id="IPR016181">
    <property type="entry name" value="Acyl_CoA_acyltransferase"/>
</dbReference>
<organism evidence="2 3">
    <name type="scientific">Oligosphaera ethanolica</name>
    <dbReference type="NCBI Taxonomy" id="760260"/>
    <lineage>
        <taxon>Bacteria</taxon>
        <taxon>Pseudomonadati</taxon>
        <taxon>Lentisphaerota</taxon>
        <taxon>Oligosphaeria</taxon>
        <taxon>Oligosphaerales</taxon>
        <taxon>Oligosphaeraceae</taxon>
        <taxon>Oligosphaera</taxon>
    </lineage>
</organism>
<dbReference type="Proteomes" id="UP001238163">
    <property type="component" value="Unassembled WGS sequence"/>
</dbReference>
<reference evidence="2" key="1">
    <citation type="submission" date="2023-07" db="EMBL/GenBank/DDBJ databases">
        <title>Genomic Encyclopedia of Type Strains, Phase IV (KMG-IV): sequencing the most valuable type-strain genomes for metagenomic binning, comparative biology and taxonomic classification.</title>
        <authorList>
            <person name="Goeker M."/>
        </authorList>
    </citation>
    <scope>NUCLEOTIDE SEQUENCE</scope>
    <source>
        <strain evidence="2">DSM 24202</strain>
    </source>
</reference>
<dbReference type="CDD" id="cd04301">
    <property type="entry name" value="NAT_SF"/>
    <property type="match status" value="1"/>
</dbReference>